<keyword evidence="7" id="KW-0479">Metal-binding</keyword>
<dbReference type="NCBIfam" id="TIGR01065">
    <property type="entry name" value="hlyIII"/>
    <property type="match status" value="1"/>
</dbReference>
<evidence type="ECO:0000256" key="4">
    <source>
        <dbReference type="ARBA" id="ARBA00022692"/>
    </source>
</evidence>
<evidence type="ECO:0000256" key="8">
    <source>
        <dbReference type="SAM" id="Phobius"/>
    </source>
</evidence>
<dbReference type="GO" id="GO:0046872">
    <property type="term" value="F:metal ion binding"/>
    <property type="evidence" value="ECO:0007669"/>
    <property type="project" value="UniProtKB-KW"/>
</dbReference>
<protein>
    <submittedName>
        <fullName evidence="9">Hemolysin III</fullName>
    </submittedName>
</protein>
<feature type="transmembrane region" description="Helical" evidence="8">
    <location>
        <begin position="127"/>
        <end position="144"/>
    </location>
</feature>
<proteinExistence type="inferred from homology"/>
<evidence type="ECO:0000313" key="10">
    <source>
        <dbReference type="Proteomes" id="UP000294545"/>
    </source>
</evidence>
<dbReference type="PANTHER" id="PTHR20855">
    <property type="entry name" value="ADIPOR/PROGESTIN RECEPTOR-RELATED"/>
    <property type="match status" value="1"/>
</dbReference>
<keyword evidence="5 8" id="KW-1133">Transmembrane helix</keyword>
<evidence type="ECO:0000256" key="7">
    <source>
        <dbReference type="PIRSR" id="PIRSR604254-1"/>
    </source>
</evidence>
<organism evidence="9 10">
    <name type="scientific">Natranaerovirga hydrolytica</name>
    <dbReference type="NCBI Taxonomy" id="680378"/>
    <lineage>
        <taxon>Bacteria</taxon>
        <taxon>Bacillati</taxon>
        <taxon>Bacillota</taxon>
        <taxon>Clostridia</taxon>
        <taxon>Lachnospirales</taxon>
        <taxon>Natranaerovirgaceae</taxon>
        <taxon>Natranaerovirga</taxon>
    </lineage>
</organism>
<evidence type="ECO:0000256" key="2">
    <source>
        <dbReference type="ARBA" id="ARBA00008488"/>
    </source>
</evidence>
<dbReference type="Pfam" id="PF03006">
    <property type="entry name" value="HlyIII"/>
    <property type="match status" value="1"/>
</dbReference>
<dbReference type="RefSeq" id="WP_132283277.1">
    <property type="nucleotide sequence ID" value="NZ_SMGQ01000017.1"/>
</dbReference>
<comment type="caution">
    <text evidence="9">The sequence shown here is derived from an EMBL/GenBank/DDBJ whole genome shotgun (WGS) entry which is preliminary data.</text>
</comment>
<dbReference type="GO" id="GO:0140911">
    <property type="term" value="F:pore-forming activity"/>
    <property type="evidence" value="ECO:0007669"/>
    <property type="project" value="InterPro"/>
</dbReference>
<feature type="transmembrane region" description="Helical" evidence="8">
    <location>
        <begin position="156"/>
        <end position="175"/>
    </location>
</feature>
<reference evidence="9 10" key="1">
    <citation type="submission" date="2019-03" db="EMBL/GenBank/DDBJ databases">
        <title>Genomic Encyclopedia of Type Strains, Phase IV (KMG-IV): sequencing the most valuable type-strain genomes for metagenomic binning, comparative biology and taxonomic classification.</title>
        <authorList>
            <person name="Goeker M."/>
        </authorList>
    </citation>
    <scope>NUCLEOTIDE SEQUENCE [LARGE SCALE GENOMIC DNA]</scope>
    <source>
        <strain evidence="9 10">DSM 24176</strain>
    </source>
</reference>
<evidence type="ECO:0000313" key="9">
    <source>
        <dbReference type="EMBL" id="TCK87969.1"/>
    </source>
</evidence>
<dbReference type="EMBL" id="SMGQ01000017">
    <property type="protein sequence ID" value="TCK87969.1"/>
    <property type="molecule type" value="Genomic_DNA"/>
</dbReference>
<gene>
    <name evidence="9" type="ORF">EDC19_2616</name>
</gene>
<feature type="binding site" evidence="7">
    <location>
        <position position="188"/>
    </location>
    <ligand>
        <name>Zn(2+)</name>
        <dbReference type="ChEBI" id="CHEBI:29105"/>
    </ligand>
</feature>
<feature type="transmembrane region" description="Helical" evidence="8">
    <location>
        <begin position="187"/>
        <end position="210"/>
    </location>
</feature>
<keyword evidence="4 8" id="KW-0812">Transmembrane</keyword>
<feature type="transmembrane region" description="Helical" evidence="8">
    <location>
        <begin position="7"/>
        <end position="27"/>
    </location>
</feature>
<comment type="subcellular location">
    <subcellularLocation>
        <location evidence="1">Cell membrane</location>
        <topology evidence="1">Multi-pass membrane protein</topology>
    </subcellularLocation>
</comment>
<dbReference type="InterPro" id="IPR005744">
    <property type="entry name" value="Hy-lIII"/>
</dbReference>
<dbReference type="OrthoDB" id="9813689at2"/>
<evidence type="ECO:0000256" key="5">
    <source>
        <dbReference type="ARBA" id="ARBA00022989"/>
    </source>
</evidence>
<dbReference type="PANTHER" id="PTHR20855:SF3">
    <property type="entry name" value="LD03007P"/>
    <property type="match status" value="1"/>
</dbReference>
<evidence type="ECO:0000256" key="6">
    <source>
        <dbReference type="ARBA" id="ARBA00023136"/>
    </source>
</evidence>
<keyword evidence="6 8" id="KW-0472">Membrane</keyword>
<feature type="transmembrane region" description="Helical" evidence="8">
    <location>
        <begin position="101"/>
        <end position="120"/>
    </location>
</feature>
<feature type="binding site" evidence="7">
    <location>
        <position position="60"/>
    </location>
    <ligand>
        <name>Zn(2+)</name>
        <dbReference type="ChEBI" id="CHEBI:29105"/>
    </ligand>
</feature>
<dbReference type="Proteomes" id="UP000294545">
    <property type="component" value="Unassembled WGS sequence"/>
</dbReference>
<keyword evidence="7" id="KW-0862">Zinc</keyword>
<keyword evidence="3" id="KW-1003">Cell membrane</keyword>
<keyword evidence="10" id="KW-1185">Reference proteome</keyword>
<comment type="similarity">
    <text evidence="2">Belongs to the UPF0073 (Hly-III) family.</text>
</comment>
<dbReference type="InterPro" id="IPR004254">
    <property type="entry name" value="AdipoR/HlyIII-related"/>
</dbReference>
<feature type="transmembrane region" description="Helical" evidence="8">
    <location>
        <begin position="39"/>
        <end position="62"/>
    </location>
</feature>
<dbReference type="GO" id="GO:0005886">
    <property type="term" value="C:plasma membrane"/>
    <property type="evidence" value="ECO:0007669"/>
    <property type="project" value="UniProtKB-SubCell"/>
</dbReference>
<name>A0A4R1MD63_9FIRM</name>
<feature type="binding site" evidence="7">
    <location>
        <position position="192"/>
    </location>
    <ligand>
        <name>Zn(2+)</name>
        <dbReference type="ChEBI" id="CHEBI:29105"/>
    </ligand>
</feature>
<sequence length="215" mass="23864">MKAKDPISSLTHFIGLLLSILALIILLVNSKNVASTRHIVSFTIFGVSLILLYLASSVYHYISIPKLRSTFHKIDHMMIFVLIAGTYTPICLIALRGAWGFSIFGIVWGVAIAGIVLKAFWIDAPRWLSTGIYIMMGWIVVIAFKPLVSALPSGGLIWLVAGGVVYTLGGLIYALKWPPLPFKHFGFHELFHLFVMAGSFCHFMVMYSYILPMAV</sequence>
<accession>A0A4R1MD63</accession>
<feature type="transmembrane region" description="Helical" evidence="8">
    <location>
        <begin position="74"/>
        <end position="95"/>
    </location>
</feature>
<dbReference type="AlphaFoldDB" id="A0A4R1MD63"/>
<evidence type="ECO:0000256" key="1">
    <source>
        <dbReference type="ARBA" id="ARBA00004651"/>
    </source>
</evidence>
<evidence type="ECO:0000256" key="3">
    <source>
        <dbReference type="ARBA" id="ARBA00022475"/>
    </source>
</evidence>